<evidence type="ECO:0000313" key="1">
    <source>
        <dbReference type="EMBL" id="EFV01515.1"/>
    </source>
</evidence>
<dbReference type="RefSeq" id="WP_006598858.1">
    <property type="nucleotide sequence ID" value="NZ_GL622359.1"/>
</dbReference>
<sequence length="79" mass="8501">MPTQYAFKKVSAVFRCGVKAPGTDSHAFGPWGKALLTNPSRIPGGFVLATVFKIPGRFAFYLFRNLPPVGALTGNAILF</sequence>
<protein>
    <submittedName>
        <fullName evidence="1">Uncharacterized protein</fullName>
    </submittedName>
</protein>
<dbReference type="Proteomes" id="UP000004754">
    <property type="component" value="Unassembled WGS sequence"/>
</dbReference>
<reference evidence="1 2" key="1">
    <citation type="submission" date="2010-12" db="EMBL/GenBank/DDBJ databases">
        <authorList>
            <person name="Muzny D."/>
            <person name="Qin X."/>
            <person name="Deng J."/>
            <person name="Jiang H."/>
            <person name="Liu Y."/>
            <person name="Qu J."/>
            <person name="Song X.-Z."/>
            <person name="Zhang L."/>
            <person name="Thornton R."/>
            <person name="Coyle M."/>
            <person name="Francisco L."/>
            <person name="Jackson L."/>
            <person name="Javaid M."/>
            <person name="Korchina V."/>
            <person name="Kovar C."/>
            <person name="Mata R."/>
            <person name="Mathew T."/>
            <person name="Ngo R."/>
            <person name="Nguyen L."/>
            <person name="Nguyen N."/>
            <person name="Okwuonu G."/>
            <person name="Ongeri F."/>
            <person name="Pham C."/>
            <person name="Simmons D."/>
            <person name="Wilczek-Boney K."/>
            <person name="Hale W."/>
            <person name="Jakkamsetti A."/>
            <person name="Pham P."/>
            <person name="Ruth R."/>
            <person name="San Lucas F."/>
            <person name="Warren J."/>
            <person name="Zhang J."/>
            <person name="Zhao Z."/>
            <person name="Zhou C."/>
            <person name="Zhu D."/>
            <person name="Lee S."/>
            <person name="Bess C."/>
            <person name="Blankenburg K."/>
            <person name="Forbes L."/>
            <person name="Fu Q."/>
            <person name="Gubbala S."/>
            <person name="Hirani K."/>
            <person name="Jayaseelan J.C."/>
            <person name="Lara F."/>
            <person name="Munidasa M."/>
            <person name="Palculict T."/>
            <person name="Patil S."/>
            <person name="Pu L.-L."/>
            <person name="Saada N."/>
            <person name="Tang L."/>
            <person name="Weissenberger G."/>
            <person name="Zhu Y."/>
            <person name="Hemphill L."/>
            <person name="Shang Y."/>
            <person name="Youmans B."/>
            <person name="Ayvaz T."/>
            <person name="Ross M."/>
            <person name="Santibanez J."/>
            <person name="Aqrawi P."/>
            <person name="Gross S."/>
            <person name="Joshi V."/>
            <person name="Fowler G."/>
            <person name="Nazareth L."/>
            <person name="Reid J."/>
            <person name="Worley K."/>
            <person name="Petrosino J."/>
            <person name="Highlander S."/>
            <person name="Gibbs R."/>
        </authorList>
    </citation>
    <scope>NUCLEOTIDE SEQUENCE [LARGE SCALE GENOMIC DNA]</scope>
    <source>
        <strain evidence="1 2">ATCC 23263</strain>
    </source>
</reference>
<gene>
    <name evidence="1" type="ORF">HMP0721_1436</name>
</gene>
<dbReference type="HOGENOM" id="CLU_2603257_0_0_9"/>
<comment type="caution">
    <text evidence="1">The sequence shown here is derived from an EMBL/GenBank/DDBJ whole genome shotgun (WGS) entry which is preliminary data.</text>
</comment>
<accession>E6MHF1</accession>
<name>E6MHF1_9FIRM</name>
<proteinExistence type="predicted"/>
<dbReference type="EMBL" id="AEQN01000017">
    <property type="protein sequence ID" value="EFV01515.1"/>
    <property type="molecule type" value="Genomic_DNA"/>
</dbReference>
<keyword evidence="2" id="KW-1185">Reference proteome</keyword>
<dbReference type="AlphaFoldDB" id="E6MHF1"/>
<organism evidence="1 2">
    <name type="scientific">Pseudoramibacter alactolyticus ATCC 23263</name>
    <dbReference type="NCBI Taxonomy" id="887929"/>
    <lineage>
        <taxon>Bacteria</taxon>
        <taxon>Bacillati</taxon>
        <taxon>Bacillota</taxon>
        <taxon>Clostridia</taxon>
        <taxon>Eubacteriales</taxon>
        <taxon>Eubacteriaceae</taxon>
        <taxon>Pseudoramibacter</taxon>
    </lineage>
</organism>
<evidence type="ECO:0000313" key="2">
    <source>
        <dbReference type="Proteomes" id="UP000004754"/>
    </source>
</evidence>